<dbReference type="GO" id="GO:0000166">
    <property type="term" value="F:nucleotide binding"/>
    <property type="evidence" value="ECO:0007669"/>
    <property type="project" value="InterPro"/>
</dbReference>
<evidence type="ECO:0000256" key="3">
    <source>
        <dbReference type="ARBA" id="ARBA00022679"/>
    </source>
</evidence>
<feature type="domain" description="C2H2-type" evidence="11">
    <location>
        <begin position="533"/>
        <end position="563"/>
    </location>
</feature>
<evidence type="ECO:0000256" key="1">
    <source>
        <dbReference type="ARBA" id="ARBA00005755"/>
    </source>
</evidence>
<dbReference type="InterPro" id="IPR004868">
    <property type="entry name" value="DNA-dir_DNA_pol_B_mt/vir"/>
</dbReference>
<dbReference type="Pfam" id="PF00096">
    <property type="entry name" value="zf-C2H2"/>
    <property type="match status" value="1"/>
</dbReference>
<comment type="similarity">
    <text evidence="1">Belongs to the DNA polymerase type-B family.</text>
</comment>
<dbReference type="GO" id="GO:0003887">
    <property type="term" value="F:DNA-directed DNA polymerase activity"/>
    <property type="evidence" value="ECO:0007669"/>
    <property type="project" value="UniProtKB-KW"/>
</dbReference>
<dbReference type="SUPFAM" id="SSF52980">
    <property type="entry name" value="Restriction endonuclease-like"/>
    <property type="match status" value="1"/>
</dbReference>
<dbReference type="EMBL" id="JAIZAY010000005">
    <property type="protein sequence ID" value="KAJ8041598.1"/>
    <property type="molecule type" value="Genomic_DNA"/>
</dbReference>
<keyword evidence="3" id="KW-0808">Transferase</keyword>
<dbReference type="GO" id="GO:0008270">
    <property type="term" value="F:zinc ion binding"/>
    <property type="evidence" value="ECO:0007669"/>
    <property type="project" value="UniProtKB-KW"/>
</dbReference>
<protein>
    <recommendedName>
        <fullName evidence="2">DNA-directed DNA polymerase</fullName>
        <ecNumber evidence="2">2.7.7.7</ecNumber>
    </recommendedName>
</protein>
<dbReference type="PROSITE" id="PS00028">
    <property type="entry name" value="ZINC_FINGER_C2H2_1"/>
    <property type="match status" value="1"/>
</dbReference>
<evidence type="ECO:0000256" key="2">
    <source>
        <dbReference type="ARBA" id="ARBA00012417"/>
    </source>
</evidence>
<dbReference type="Gene3D" id="3.30.160.60">
    <property type="entry name" value="Classic Zinc Finger"/>
    <property type="match status" value="1"/>
</dbReference>
<dbReference type="Gene3D" id="3.40.960.10">
    <property type="entry name" value="VSR Endonuclease"/>
    <property type="match status" value="1"/>
</dbReference>
<keyword evidence="6" id="KW-0239">DNA-directed DNA polymerase</keyword>
<organism evidence="12 13">
    <name type="scientific">Holothuria leucospilota</name>
    <name type="common">Black long sea cucumber</name>
    <name type="synonym">Mertensiothuria leucospilota</name>
    <dbReference type="NCBI Taxonomy" id="206669"/>
    <lineage>
        <taxon>Eukaryota</taxon>
        <taxon>Metazoa</taxon>
        <taxon>Echinodermata</taxon>
        <taxon>Eleutherozoa</taxon>
        <taxon>Echinozoa</taxon>
        <taxon>Holothuroidea</taxon>
        <taxon>Aspidochirotacea</taxon>
        <taxon>Aspidochirotida</taxon>
        <taxon>Holothuriidae</taxon>
        <taxon>Holothuria</taxon>
    </lineage>
</organism>
<dbReference type="InterPro" id="IPR036236">
    <property type="entry name" value="Znf_C2H2_sf"/>
</dbReference>
<dbReference type="Pfam" id="PF03175">
    <property type="entry name" value="DNA_pol_B_2"/>
    <property type="match status" value="1"/>
</dbReference>
<keyword evidence="9" id="KW-0479">Metal-binding</keyword>
<reference evidence="12" key="1">
    <citation type="submission" date="2021-10" db="EMBL/GenBank/DDBJ databases">
        <title>Tropical sea cucumber genome reveals ecological adaptation and Cuvierian tubules defense mechanism.</title>
        <authorList>
            <person name="Chen T."/>
        </authorList>
    </citation>
    <scope>NUCLEOTIDE SEQUENCE</scope>
    <source>
        <strain evidence="12">Nanhai2018</strain>
        <tissue evidence="12">Muscle</tissue>
    </source>
</reference>
<feature type="compositionally biased region" description="Basic and acidic residues" evidence="10">
    <location>
        <begin position="65"/>
        <end position="91"/>
    </location>
</feature>
<keyword evidence="9" id="KW-0862">Zinc</keyword>
<dbReference type="GO" id="GO:0006260">
    <property type="term" value="P:DNA replication"/>
    <property type="evidence" value="ECO:0007669"/>
    <property type="project" value="UniProtKB-KW"/>
</dbReference>
<dbReference type="EC" id="2.7.7.7" evidence="2"/>
<evidence type="ECO:0000313" key="12">
    <source>
        <dbReference type="EMBL" id="KAJ8041598.1"/>
    </source>
</evidence>
<dbReference type="PROSITE" id="PS50157">
    <property type="entry name" value="ZINC_FINGER_C2H2_2"/>
    <property type="match status" value="3"/>
</dbReference>
<name>A0A9Q1C9A1_HOLLE</name>
<evidence type="ECO:0000256" key="10">
    <source>
        <dbReference type="SAM" id="MobiDB-lite"/>
    </source>
</evidence>
<evidence type="ECO:0000313" key="13">
    <source>
        <dbReference type="Proteomes" id="UP001152320"/>
    </source>
</evidence>
<dbReference type="OrthoDB" id="6602337at2759"/>
<keyword evidence="13" id="KW-1185">Reference proteome</keyword>
<evidence type="ECO:0000256" key="9">
    <source>
        <dbReference type="PROSITE-ProRule" id="PRU00042"/>
    </source>
</evidence>
<feature type="domain" description="C2H2-type" evidence="11">
    <location>
        <begin position="101"/>
        <end position="125"/>
    </location>
</feature>
<dbReference type="SUPFAM" id="SSF56672">
    <property type="entry name" value="DNA/RNA polymerases"/>
    <property type="match status" value="1"/>
</dbReference>
<gene>
    <name evidence="12" type="ORF">HOLleu_12465</name>
</gene>
<keyword evidence="7" id="KW-0238">DNA-binding</keyword>
<dbReference type="GO" id="GO:0006281">
    <property type="term" value="P:DNA repair"/>
    <property type="evidence" value="ECO:0007669"/>
    <property type="project" value="UniProtKB-ARBA"/>
</dbReference>
<comment type="caution">
    <text evidence="12">The sequence shown here is derived from an EMBL/GenBank/DDBJ whole genome shotgun (WGS) entry which is preliminary data.</text>
</comment>
<dbReference type="GO" id="GO:0003677">
    <property type="term" value="F:DNA binding"/>
    <property type="evidence" value="ECO:0007669"/>
    <property type="project" value="UniProtKB-KW"/>
</dbReference>
<sequence length="1540" mass="178078">MDYLSNEEEELMIAALERVERLERAKKQQAAFRQKWAARQQTERSEEAGVAGKPSESNQSFPDEGVTRKRREPENECDVSSKDEEEQKAARESNPNRGKGVLCEFGCGKAFADRNKMKQHLRRVHVPGIHACERCRKTFKTQSNLKRHMRTGGLCAAKRQRKEGVANQSVKQANTSDATTPDVNSSDYADPQVETAVVGLPVVEAGVVNNEGNYNVLKEDPLTITEDLRREMRDMMCDIYENNWGAIRSHHRRHNRIQDVYNFRLNELDRERIRQILLGVYSDQRVQFKLNVSFGFMLRHRVNGELRYFHASHNNHSLFERPYVIGTRHDIDEVIQRFKSSDIGELVTRERENSAWVLEYVTNVSIYVHKLGDFPLVGAPPSILPEYIQKNEYILGMTRHPKTGILFKDNLCLFRCLAVHLKSGDRANSEETPKALFARYQTSIGGRDGVSTFKGVSFQELGDVEKCFQCNIYVYELEPNASQDENAHQTPSSQTVAKLLRRSPCRFQDSLYLNYYEGHFSYIQDMNYYAHTFSCLRCRRLFKQNRNLQRHIPHCKMHVKHQFPGGVFQLSSSVFDRLEALGIVVSPRDRFYPYRITYDIETYLDKEDVIPSKSEKLNYIGQHKLLSISVCSNVPGYKHPHCFISEGDDSQLVDNFVTYMTEISQAAFEQMTEGGPISNALQSIKDMIKDYGPMDDEPEGSESGDDNDCEDSNYIKKVLKPLLGSLLNYCRQIPVVGFNSGKYDINVMKGHLYRSLEANQDDEDDSHPAVSQIIKRCSDYLCISTKWLKFLDIKNYLAPGCSYSQFLKAYKCREQKGFFPYDWMDSLSKLGEPSLPSKESFYNKLKGTDLTDEEYRYCQEVWKEQHMQTFKDFLVWYNNKDVVPFLEALDKMFDFYRAKDIDMFKQGVSVPGLTLRYLFKDIKEDVFCLFPKHDKDLYYLFKDNIVGGPSIIFHRYQERDQTKIRNGKMCKKILGFDANALYLWAVMQDMPTGIALRRKEATGFQREFTHNLQKTAVGWLEWEAKKRGITIKHALNGKEVRVGGRQLPVDGFSASGGEGGKPIIFQFQGCYWHGHPCKLNEGKTHNEKRDKPLTELFEETQATTEYLKSLGFEFVEIWECEWRSERRKSPEIRQFLKDLFPYPCQDKFKMTEQELIRNISSGDIFGVVECDITVPDTLKSHFAEMPPIFKNIEVGVEDIGDHMAQYARKHNALPKPRRTLIGSLRGTKILLATPLLRWYLEHGLVVTKIYQIVQFLPKAVFKQFGEEVSDARREGDKDPSKSIIADTMKLIGNSAYGKTVTNKERHLNVQVCTDDKVFQLVNDPFFKNLTPLGSDMYEVDLHKRVIDLDLPLQIGFFVYQYAKLRMLEFYYDFMVKFVSTADFEYCEMDTDSAYLAISGDSLDDVIKPDMRAAFESEKHLWFPRTDTNEHKQYDKRTPGLFKLEWEGNGIVALNSKCYYCFGSEKEKVSCKGVNNRSTQLTKDNYLKVLKTGSSVEAQNMGFRLWQNQMQTYIQEKTALSYLYIKRKVNEDGVSTLPLDV</sequence>
<feature type="region of interest" description="Disordered" evidence="10">
    <location>
        <begin position="27"/>
        <end position="95"/>
    </location>
</feature>
<feature type="domain" description="C2H2-type" evidence="11">
    <location>
        <begin position="130"/>
        <end position="160"/>
    </location>
</feature>
<evidence type="ECO:0000256" key="6">
    <source>
        <dbReference type="ARBA" id="ARBA00022932"/>
    </source>
</evidence>
<keyword evidence="5" id="KW-0235">DNA replication</keyword>
<feature type="region of interest" description="Disordered" evidence="10">
    <location>
        <begin position="159"/>
        <end position="186"/>
    </location>
</feature>
<accession>A0A9Q1C9A1</accession>
<evidence type="ECO:0000256" key="5">
    <source>
        <dbReference type="ARBA" id="ARBA00022705"/>
    </source>
</evidence>
<dbReference type="InterPro" id="IPR043502">
    <property type="entry name" value="DNA/RNA_pol_sf"/>
</dbReference>
<dbReference type="SMART" id="SM00355">
    <property type="entry name" value="ZnF_C2H2"/>
    <property type="match status" value="3"/>
</dbReference>
<evidence type="ECO:0000256" key="4">
    <source>
        <dbReference type="ARBA" id="ARBA00022695"/>
    </source>
</evidence>
<dbReference type="InterPro" id="IPR013087">
    <property type="entry name" value="Znf_C2H2_type"/>
</dbReference>
<evidence type="ECO:0000259" key="11">
    <source>
        <dbReference type="PROSITE" id="PS50157"/>
    </source>
</evidence>
<comment type="catalytic activity">
    <reaction evidence="8">
        <text>DNA(n) + a 2'-deoxyribonucleoside 5'-triphosphate = DNA(n+1) + diphosphate</text>
        <dbReference type="Rhea" id="RHEA:22508"/>
        <dbReference type="Rhea" id="RHEA-COMP:17339"/>
        <dbReference type="Rhea" id="RHEA-COMP:17340"/>
        <dbReference type="ChEBI" id="CHEBI:33019"/>
        <dbReference type="ChEBI" id="CHEBI:61560"/>
        <dbReference type="ChEBI" id="CHEBI:173112"/>
        <dbReference type="EC" id="2.7.7.7"/>
    </reaction>
</comment>
<dbReference type="SUPFAM" id="SSF57667">
    <property type="entry name" value="beta-beta-alpha zinc fingers"/>
    <property type="match status" value="1"/>
</dbReference>
<dbReference type="InterPro" id="IPR011335">
    <property type="entry name" value="Restrct_endonuc-II-like"/>
</dbReference>
<proteinExistence type="inferred from homology"/>
<dbReference type="Proteomes" id="UP001152320">
    <property type="component" value="Chromosome 5"/>
</dbReference>
<evidence type="ECO:0000256" key="7">
    <source>
        <dbReference type="ARBA" id="ARBA00023125"/>
    </source>
</evidence>
<keyword evidence="9" id="KW-0863">Zinc-finger</keyword>
<feature type="compositionally biased region" description="Polar residues" evidence="10">
    <location>
        <begin position="166"/>
        <end position="186"/>
    </location>
</feature>
<dbReference type="PANTHER" id="PTHR33206">
    <property type="entry name" value="PROTEIN CBG10425"/>
    <property type="match status" value="1"/>
</dbReference>
<dbReference type="PANTHER" id="PTHR33206:SF1">
    <property type="entry name" value="DNA-DIRECTED DNA POLYMERASE"/>
    <property type="match status" value="1"/>
</dbReference>
<keyword evidence="4" id="KW-0548">Nucleotidyltransferase</keyword>
<evidence type="ECO:0000256" key="8">
    <source>
        <dbReference type="ARBA" id="ARBA00049244"/>
    </source>
</evidence>